<accession>A0A9D4C1B8</accession>
<reference evidence="3" key="2">
    <citation type="submission" date="2020-11" db="EMBL/GenBank/DDBJ databases">
        <authorList>
            <person name="McCartney M.A."/>
            <person name="Auch B."/>
            <person name="Kono T."/>
            <person name="Mallez S."/>
            <person name="Becker A."/>
            <person name="Gohl D.M."/>
            <person name="Silverstein K.A.T."/>
            <person name="Koren S."/>
            <person name="Bechman K.B."/>
            <person name="Herman A."/>
            <person name="Abrahante J.E."/>
            <person name="Garbe J."/>
        </authorList>
    </citation>
    <scope>NUCLEOTIDE SEQUENCE</scope>
    <source>
        <strain evidence="3">Duluth1</strain>
        <tissue evidence="3">Whole animal</tissue>
    </source>
</reference>
<evidence type="ECO:0000313" key="3">
    <source>
        <dbReference type="EMBL" id="KAH3715359.1"/>
    </source>
</evidence>
<feature type="region of interest" description="Disordered" evidence="2">
    <location>
        <begin position="146"/>
        <end position="363"/>
    </location>
</feature>
<reference evidence="3" key="1">
    <citation type="journal article" date="2019" name="bioRxiv">
        <title>The Genome of the Zebra Mussel, Dreissena polymorpha: A Resource for Invasive Species Research.</title>
        <authorList>
            <person name="McCartney M.A."/>
            <person name="Auch B."/>
            <person name="Kono T."/>
            <person name="Mallez S."/>
            <person name="Zhang Y."/>
            <person name="Obille A."/>
            <person name="Becker A."/>
            <person name="Abrahante J.E."/>
            <person name="Garbe J."/>
            <person name="Badalamenti J.P."/>
            <person name="Herman A."/>
            <person name="Mangelson H."/>
            <person name="Liachko I."/>
            <person name="Sullivan S."/>
            <person name="Sone E.D."/>
            <person name="Koren S."/>
            <person name="Silverstein K.A.T."/>
            <person name="Beckman K.B."/>
            <person name="Gohl D.M."/>
        </authorList>
    </citation>
    <scope>NUCLEOTIDE SEQUENCE</scope>
    <source>
        <strain evidence="3">Duluth1</strain>
        <tissue evidence="3">Whole animal</tissue>
    </source>
</reference>
<protein>
    <submittedName>
        <fullName evidence="3">Uncharacterized protein</fullName>
    </submittedName>
</protein>
<evidence type="ECO:0000256" key="1">
    <source>
        <dbReference type="SAM" id="Coils"/>
    </source>
</evidence>
<name>A0A9D4C1B8_DREPO</name>
<keyword evidence="4" id="KW-1185">Reference proteome</keyword>
<dbReference type="AlphaFoldDB" id="A0A9D4C1B8"/>
<comment type="caution">
    <text evidence="3">The sequence shown here is derived from an EMBL/GenBank/DDBJ whole genome shotgun (WGS) entry which is preliminary data.</text>
</comment>
<feature type="compositionally biased region" description="Polar residues" evidence="2">
    <location>
        <begin position="168"/>
        <end position="182"/>
    </location>
</feature>
<dbReference type="Proteomes" id="UP000828390">
    <property type="component" value="Unassembled WGS sequence"/>
</dbReference>
<keyword evidence="1" id="KW-0175">Coiled coil</keyword>
<organism evidence="3 4">
    <name type="scientific">Dreissena polymorpha</name>
    <name type="common">Zebra mussel</name>
    <name type="synonym">Mytilus polymorpha</name>
    <dbReference type="NCBI Taxonomy" id="45954"/>
    <lineage>
        <taxon>Eukaryota</taxon>
        <taxon>Metazoa</taxon>
        <taxon>Spiralia</taxon>
        <taxon>Lophotrochozoa</taxon>
        <taxon>Mollusca</taxon>
        <taxon>Bivalvia</taxon>
        <taxon>Autobranchia</taxon>
        <taxon>Heteroconchia</taxon>
        <taxon>Euheterodonta</taxon>
        <taxon>Imparidentia</taxon>
        <taxon>Neoheterodontei</taxon>
        <taxon>Myida</taxon>
        <taxon>Dreissenoidea</taxon>
        <taxon>Dreissenidae</taxon>
        <taxon>Dreissena</taxon>
    </lineage>
</organism>
<evidence type="ECO:0000313" key="4">
    <source>
        <dbReference type="Proteomes" id="UP000828390"/>
    </source>
</evidence>
<sequence>MASEGSTPVNLDDCLSKGKKLPLKQVKKKSQLNISIGKLKSISKQHNFSWQTLRALAQSLAKARKSLAKARNKARKEMRNMHKVNKDLLAQNQDLVIKVNRLKQVAGMRDDEIETELQKRNKQMMQSLKKLCEDASRIYDVCVEQSRRSTGIGEGRGSSMGAGEDRQASSNGGEEGPVSSTAGEDGPGLSIRDTVLVKDAVQSGPRSVPLKTPAMCEDTVASKKGATKSSRKGKSTSKRPPNQNSAGVDEGTPKAKKSKASAENPSESDKAVLKKRLTMIMNSKAASTQDRKNEAPLRVADLDRTVEENPVLQDLQMEPIHDDDDDSDRKHRRNRNPVSYVPKPLNAKLRQGDQGVENGNSNKVKAVISRQAIARKTCVPKVSRDDKENVDQTKTK</sequence>
<dbReference type="EMBL" id="JAIWYP010000013">
    <property type="protein sequence ID" value="KAH3715359.1"/>
    <property type="molecule type" value="Genomic_DNA"/>
</dbReference>
<feature type="coiled-coil region" evidence="1">
    <location>
        <begin position="53"/>
        <end position="105"/>
    </location>
</feature>
<proteinExistence type="predicted"/>
<feature type="compositionally biased region" description="Basic residues" evidence="2">
    <location>
        <begin position="225"/>
        <end position="237"/>
    </location>
</feature>
<evidence type="ECO:0000256" key="2">
    <source>
        <dbReference type="SAM" id="MobiDB-lite"/>
    </source>
</evidence>
<gene>
    <name evidence="3" type="ORF">DPMN_058066</name>
</gene>
<feature type="compositionally biased region" description="Basic and acidic residues" evidence="2">
    <location>
        <begin position="289"/>
        <end position="307"/>
    </location>
</feature>